<keyword evidence="1" id="KW-0418">Kinase</keyword>
<dbReference type="PANTHER" id="PTHR36767">
    <property type="entry name" value="OS05G0126200 PROTEIN"/>
    <property type="match status" value="1"/>
</dbReference>
<accession>A0A1D1YMG2</accession>
<dbReference type="GO" id="GO:0005739">
    <property type="term" value="C:mitochondrion"/>
    <property type="evidence" value="ECO:0007669"/>
    <property type="project" value="TreeGrafter"/>
</dbReference>
<gene>
    <name evidence="1" type="primary">Prkd2</name>
    <name evidence="1" type="ORF">g.83271</name>
</gene>
<dbReference type="AlphaFoldDB" id="A0A1D1YMG2"/>
<sequence length="234" mass="26091">FLSLWEERKGGCALAPAHRVERAQIFVTEEASRRRGQEMMGLGGALRSVVRPRLWTLTQRLPRLLPLSPSPGSGIASIVPASSPSAPLCRPIGFLFPLAASLVASRSIFHSLTDTRFPKRRPGTAPRTKRASLRPSGPYAWVQYVPGEPIPRSQPNKGSIKARGRKEKKRIKQRKAFILSERKKRKAQYAESRRKKNIEKIEGKMAAVAREKAWAQRLIELQQLEAAKKGAVSS</sequence>
<keyword evidence="1" id="KW-0808">Transferase</keyword>
<protein>
    <submittedName>
        <fullName evidence="1">Serine/threonine-protein kinase D2</fullName>
    </submittedName>
</protein>
<organism evidence="1">
    <name type="scientific">Anthurium amnicola</name>
    <dbReference type="NCBI Taxonomy" id="1678845"/>
    <lineage>
        <taxon>Eukaryota</taxon>
        <taxon>Viridiplantae</taxon>
        <taxon>Streptophyta</taxon>
        <taxon>Embryophyta</taxon>
        <taxon>Tracheophyta</taxon>
        <taxon>Spermatophyta</taxon>
        <taxon>Magnoliopsida</taxon>
        <taxon>Liliopsida</taxon>
        <taxon>Araceae</taxon>
        <taxon>Pothoideae</taxon>
        <taxon>Potheae</taxon>
        <taxon>Anthurium</taxon>
    </lineage>
</organism>
<dbReference type="GO" id="GO:0016301">
    <property type="term" value="F:kinase activity"/>
    <property type="evidence" value="ECO:0007669"/>
    <property type="project" value="UniProtKB-KW"/>
</dbReference>
<dbReference type="CDD" id="cd23700">
    <property type="entry name" value="At3g51010"/>
    <property type="match status" value="1"/>
</dbReference>
<evidence type="ECO:0000313" key="1">
    <source>
        <dbReference type="EMBL" id="JAT55814.1"/>
    </source>
</evidence>
<reference evidence="1" key="1">
    <citation type="submission" date="2015-07" db="EMBL/GenBank/DDBJ databases">
        <title>Transcriptome Assembly of Anthurium amnicola.</title>
        <authorList>
            <person name="Suzuki J."/>
        </authorList>
    </citation>
    <scope>NUCLEOTIDE SEQUENCE</scope>
</reference>
<proteinExistence type="predicted"/>
<dbReference type="EMBL" id="GDJX01012122">
    <property type="protein sequence ID" value="JAT55814.1"/>
    <property type="molecule type" value="Transcribed_RNA"/>
</dbReference>
<name>A0A1D1YMG2_9ARAE</name>
<dbReference type="PANTHER" id="PTHR36767:SF1">
    <property type="entry name" value="OS05G0126200 PROTEIN"/>
    <property type="match status" value="1"/>
</dbReference>
<feature type="non-terminal residue" evidence="1">
    <location>
        <position position="1"/>
    </location>
</feature>